<feature type="region of interest" description="Disordered" evidence="1">
    <location>
        <begin position="70"/>
        <end position="106"/>
    </location>
</feature>
<feature type="compositionally biased region" description="Polar residues" evidence="1">
    <location>
        <begin position="71"/>
        <end position="84"/>
    </location>
</feature>
<dbReference type="OrthoDB" id="1695787at2759"/>
<sequence length="106" mass="12245">MKNIAKCDTWCELQNFVNHRVFDRKLHPKPLGRGDVFLGVTHRVAPRTPWWLKLNSLFLSRLQPVVRPDSKTLTASTKNGTPTATPGHARLPIELKHINKRKKRNF</sequence>
<reference evidence="2 3" key="1">
    <citation type="submission" date="2020-09" db="EMBL/GenBank/DDBJ databases">
        <title>De no assembly of potato wild relative species, Solanum commersonii.</title>
        <authorList>
            <person name="Cho K."/>
        </authorList>
    </citation>
    <scope>NUCLEOTIDE SEQUENCE [LARGE SCALE GENOMIC DNA]</scope>
    <source>
        <strain evidence="2">LZ3.2</strain>
        <tissue evidence="2">Leaf</tissue>
    </source>
</reference>
<dbReference type="Proteomes" id="UP000824120">
    <property type="component" value="Chromosome 8"/>
</dbReference>
<evidence type="ECO:0000313" key="2">
    <source>
        <dbReference type="EMBL" id="KAG5593541.1"/>
    </source>
</evidence>
<gene>
    <name evidence="2" type="ORF">H5410_044055</name>
</gene>
<proteinExistence type="predicted"/>
<protein>
    <submittedName>
        <fullName evidence="2">Uncharacterized protein</fullName>
    </submittedName>
</protein>
<dbReference type="EMBL" id="JACXVP010000008">
    <property type="protein sequence ID" value="KAG5593541.1"/>
    <property type="molecule type" value="Genomic_DNA"/>
</dbReference>
<name>A0A9J5Y027_SOLCO</name>
<dbReference type="PANTHER" id="PTHR33220:SF5">
    <property type="entry name" value="RRNA INTRON-ENCODED HOMING ENDONUCLEASE"/>
    <property type="match status" value="1"/>
</dbReference>
<organism evidence="2 3">
    <name type="scientific">Solanum commersonii</name>
    <name type="common">Commerson's wild potato</name>
    <name type="synonym">Commerson's nightshade</name>
    <dbReference type="NCBI Taxonomy" id="4109"/>
    <lineage>
        <taxon>Eukaryota</taxon>
        <taxon>Viridiplantae</taxon>
        <taxon>Streptophyta</taxon>
        <taxon>Embryophyta</taxon>
        <taxon>Tracheophyta</taxon>
        <taxon>Spermatophyta</taxon>
        <taxon>Magnoliopsida</taxon>
        <taxon>eudicotyledons</taxon>
        <taxon>Gunneridae</taxon>
        <taxon>Pentapetalae</taxon>
        <taxon>asterids</taxon>
        <taxon>lamiids</taxon>
        <taxon>Solanales</taxon>
        <taxon>Solanaceae</taxon>
        <taxon>Solanoideae</taxon>
        <taxon>Solaneae</taxon>
        <taxon>Solanum</taxon>
    </lineage>
</organism>
<keyword evidence="3" id="KW-1185">Reference proteome</keyword>
<dbReference type="AlphaFoldDB" id="A0A9J5Y027"/>
<evidence type="ECO:0000313" key="3">
    <source>
        <dbReference type="Proteomes" id="UP000824120"/>
    </source>
</evidence>
<evidence type="ECO:0000256" key="1">
    <source>
        <dbReference type="SAM" id="MobiDB-lite"/>
    </source>
</evidence>
<comment type="caution">
    <text evidence="2">The sequence shown here is derived from an EMBL/GenBank/DDBJ whole genome shotgun (WGS) entry which is preliminary data.</text>
</comment>
<dbReference type="PANTHER" id="PTHR33220">
    <property type="entry name" value="BNAA09G04420D PROTEIN"/>
    <property type="match status" value="1"/>
</dbReference>
<accession>A0A9J5Y027</accession>